<evidence type="ECO:0000313" key="2">
    <source>
        <dbReference type="Proteomes" id="UP001500443"/>
    </source>
</evidence>
<name>A0ABN2YAP9_9ACTN</name>
<sequence>MIATYDNALPAAVLAPYGEGRVAVVGPHPEADAGWYAGYNLSNPDGIRLDLGHDLVEAAMAGTRS</sequence>
<dbReference type="Proteomes" id="UP001500443">
    <property type="component" value="Unassembled WGS sequence"/>
</dbReference>
<evidence type="ECO:0000313" key="1">
    <source>
        <dbReference type="EMBL" id="GAA2123575.1"/>
    </source>
</evidence>
<dbReference type="RefSeq" id="WP_344290345.1">
    <property type="nucleotide sequence ID" value="NZ_BAAAPF010000074.1"/>
</dbReference>
<proteinExistence type="predicted"/>
<reference evidence="1 2" key="1">
    <citation type="journal article" date="2019" name="Int. J. Syst. Evol. Microbiol.">
        <title>The Global Catalogue of Microorganisms (GCM) 10K type strain sequencing project: providing services to taxonomists for standard genome sequencing and annotation.</title>
        <authorList>
            <consortium name="The Broad Institute Genomics Platform"/>
            <consortium name="The Broad Institute Genome Sequencing Center for Infectious Disease"/>
            <person name="Wu L."/>
            <person name="Ma J."/>
        </authorList>
    </citation>
    <scope>NUCLEOTIDE SEQUENCE [LARGE SCALE GENOMIC DNA]</scope>
    <source>
        <strain evidence="1 2">JCM 15481</strain>
    </source>
</reference>
<protein>
    <submittedName>
        <fullName evidence="1">Uncharacterized protein</fullName>
    </submittedName>
</protein>
<keyword evidence="2" id="KW-1185">Reference proteome</keyword>
<dbReference type="EMBL" id="BAAAPF010000074">
    <property type="protein sequence ID" value="GAA2123575.1"/>
    <property type="molecule type" value="Genomic_DNA"/>
</dbReference>
<gene>
    <name evidence="1" type="ORF">GCM10009802_27970</name>
</gene>
<organism evidence="1 2">
    <name type="scientific">Streptomyces synnematoformans</name>
    <dbReference type="NCBI Taxonomy" id="415721"/>
    <lineage>
        <taxon>Bacteria</taxon>
        <taxon>Bacillati</taxon>
        <taxon>Actinomycetota</taxon>
        <taxon>Actinomycetes</taxon>
        <taxon>Kitasatosporales</taxon>
        <taxon>Streptomycetaceae</taxon>
        <taxon>Streptomyces</taxon>
    </lineage>
</organism>
<accession>A0ABN2YAP9</accession>
<comment type="caution">
    <text evidence="1">The sequence shown here is derived from an EMBL/GenBank/DDBJ whole genome shotgun (WGS) entry which is preliminary data.</text>
</comment>